<evidence type="ECO:0000256" key="1">
    <source>
        <dbReference type="SAM" id="Phobius"/>
    </source>
</evidence>
<keyword evidence="1" id="KW-1133">Transmembrane helix</keyword>
<evidence type="ECO:0000313" key="3">
    <source>
        <dbReference type="Proteomes" id="UP000293638"/>
    </source>
</evidence>
<dbReference type="EMBL" id="SGXD01000002">
    <property type="protein sequence ID" value="RZS90317.1"/>
    <property type="molecule type" value="Genomic_DNA"/>
</dbReference>
<dbReference type="Proteomes" id="UP000293638">
    <property type="component" value="Unassembled WGS sequence"/>
</dbReference>
<keyword evidence="3" id="KW-1185">Reference proteome</keyword>
<comment type="caution">
    <text evidence="2">The sequence shown here is derived from an EMBL/GenBank/DDBJ whole genome shotgun (WGS) entry which is preliminary data.</text>
</comment>
<gene>
    <name evidence="2" type="ORF">EV189_2102</name>
</gene>
<dbReference type="AlphaFoldDB" id="A0A4Q7NT80"/>
<sequence length="139" mass="15011">MTTLQDSRRTGVDPDRHPLFSALVGLATLGILLQGLWAGLFVHEGKEYEDTWVHVHSIDGEVTIVLALLATVVAFLKLRRSRPELLAGSAALTVLLIVEAYIGGLIGDHSGLTAIHFPLALALMGLAVWLPVRTLSRRA</sequence>
<dbReference type="OrthoDB" id="5198744at2"/>
<feature type="transmembrane region" description="Helical" evidence="1">
    <location>
        <begin position="20"/>
        <end position="42"/>
    </location>
</feature>
<reference evidence="2 3" key="1">
    <citation type="submission" date="2019-02" db="EMBL/GenBank/DDBJ databases">
        <title>Genomic Encyclopedia of Type Strains, Phase IV (KMG-IV): sequencing the most valuable type-strain genomes for metagenomic binning, comparative biology and taxonomic classification.</title>
        <authorList>
            <person name="Goeker M."/>
        </authorList>
    </citation>
    <scope>NUCLEOTIDE SEQUENCE [LARGE SCALE GENOMIC DNA]</scope>
    <source>
        <strain evidence="2 3">DSM 45622</strain>
    </source>
</reference>
<evidence type="ECO:0000313" key="2">
    <source>
        <dbReference type="EMBL" id="RZS90317.1"/>
    </source>
</evidence>
<accession>A0A4Q7NT80</accession>
<protein>
    <submittedName>
        <fullName evidence="2">Uncharacterized protein</fullName>
    </submittedName>
</protein>
<feature type="transmembrane region" description="Helical" evidence="1">
    <location>
        <begin position="112"/>
        <end position="132"/>
    </location>
</feature>
<dbReference type="RefSeq" id="WP_130492790.1">
    <property type="nucleotide sequence ID" value="NZ_SGXD01000002.1"/>
</dbReference>
<keyword evidence="1" id="KW-0812">Transmembrane</keyword>
<feature type="transmembrane region" description="Helical" evidence="1">
    <location>
        <begin position="62"/>
        <end position="78"/>
    </location>
</feature>
<proteinExistence type="predicted"/>
<organism evidence="2 3">
    <name type="scientific">Motilibacter rhizosphaerae</name>
    <dbReference type="NCBI Taxonomy" id="598652"/>
    <lineage>
        <taxon>Bacteria</taxon>
        <taxon>Bacillati</taxon>
        <taxon>Actinomycetota</taxon>
        <taxon>Actinomycetes</taxon>
        <taxon>Motilibacterales</taxon>
        <taxon>Motilibacteraceae</taxon>
        <taxon>Motilibacter</taxon>
    </lineage>
</organism>
<feature type="transmembrane region" description="Helical" evidence="1">
    <location>
        <begin position="85"/>
        <end position="106"/>
    </location>
</feature>
<name>A0A4Q7NT80_9ACTN</name>
<keyword evidence="1" id="KW-0472">Membrane</keyword>